<sequence>MLGINDDLRNLLLATNLGRSRDHPLAGWNILTILYGNRASADIPRTLGFIVEQYNINYLDGKTNEKMITDAVLKNVLKVLEEEASFVEVSPRKIRVRMASGAYHMQQAPVYRITSRGIEYLTMIPKVLDAESTVTANTARIEEYCNLVAKLNSPHLDATNTKLFNDFHNMVSAYSDVMKGMHKLGEDLDEVSNDLAFNHGGKVAEHLNQMLNKKALPAYTKLIQQGSLIQNLAKSESFSDQVARSRQGSDSLEIDQAINNQLKLSAQMHQDKIYVQEQLQILTTSFEPTASAIDSSYDSIYLIFQTILDSINLLSKEYDHIHSQTVDIKQLTKQIDGLLTNYQSISMPKQTPRHLAQDRQVSDTNDLLEAGVLGPVIYQADTTSKKVATVEDNPMIAEDDEVALDISEALSEFQKLVMVDENNGRLDRNLELQTIMARDEIMRLYSATNYDHYDSFAPFGRPIKKVTAIQKTGPIWLHCKNENYSVQLPCGFEFEF</sequence>
<evidence type="ECO:0000313" key="1">
    <source>
        <dbReference type="EMBL" id="QCX25067.1"/>
    </source>
</evidence>
<gene>
    <name evidence="1" type="ORF">FG051_08055</name>
</gene>
<accession>A0A5B7SZ48</accession>
<dbReference type="AlphaFoldDB" id="A0A5B7SZ48"/>
<dbReference type="RefSeq" id="WP_057815918.1">
    <property type="nucleotide sequence ID" value="NZ_CP040736.1"/>
</dbReference>
<dbReference type="EMBL" id="CP040736">
    <property type="protein sequence ID" value="QCX25067.1"/>
    <property type="molecule type" value="Genomic_DNA"/>
</dbReference>
<dbReference type="Proteomes" id="UP000310673">
    <property type="component" value="Chromosome"/>
</dbReference>
<name>A0A5B7SZ48_9LACO</name>
<dbReference type="KEGG" id="lft:FG051_08055"/>
<organism evidence="1 2">
    <name type="scientific">Companilactobacillus futsaii</name>
    <dbReference type="NCBI Taxonomy" id="938155"/>
    <lineage>
        <taxon>Bacteria</taxon>
        <taxon>Bacillati</taxon>
        <taxon>Bacillota</taxon>
        <taxon>Bacilli</taxon>
        <taxon>Lactobacillales</taxon>
        <taxon>Lactobacillaceae</taxon>
        <taxon>Companilactobacillus</taxon>
    </lineage>
</organism>
<proteinExistence type="predicted"/>
<dbReference type="STRING" id="1423818.FC88_GL001758"/>
<evidence type="ECO:0000313" key="2">
    <source>
        <dbReference type="Proteomes" id="UP000310673"/>
    </source>
</evidence>
<protein>
    <submittedName>
        <fullName evidence="1">Uncharacterized protein</fullName>
    </submittedName>
</protein>
<reference evidence="1 2" key="1">
    <citation type="submission" date="2019-05" db="EMBL/GenBank/DDBJ databases">
        <title>Genome Sequence of Lactobacillus futsaii Y97, a Potential Probiotic Strain Isolated from the Futsai of Taiwan.</title>
        <authorList>
            <person name="Du X."/>
        </authorList>
    </citation>
    <scope>NUCLEOTIDE SEQUENCE [LARGE SCALE GENOMIC DNA]</scope>
    <source>
        <strain evidence="1 2">Y97</strain>
    </source>
</reference>